<reference evidence="19" key="1">
    <citation type="journal article" date="2020" name="Int. J. Biol. Macromol.">
        <title>The first mitochondrial genomes of endosymbiotic rhabdocoels illustrate evolutionary relaxation of atp8 and genome plasticity in flatworms.</title>
        <authorList>
            <person name="Monnens M."/>
            <person name="Thijs S."/>
            <person name="Briscoe A.G."/>
            <person name="Clark M."/>
            <person name="Frost E.J."/>
            <person name="Littlewood D.T.J."/>
            <person name="Sewell M."/>
            <person name="Smeets K."/>
            <person name="Artois T."/>
            <person name="Vanhove M.P.M."/>
        </authorList>
    </citation>
    <scope>NUCLEOTIDE SEQUENCE</scope>
    <source>
        <strain evidence="19">DH_10</strain>
    </source>
</reference>
<evidence type="ECO:0000256" key="5">
    <source>
        <dbReference type="ARBA" id="ARBA00022617"/>
    </source>
</evidence>
<comment type="function">
    <text evidence="1 16">Component of the ubiquinol-cytochrome c reductase complex (complex III or cytochrome b-c1 complex) that is part of the mitochondrial respiratory chain. The b-c1 complex mediates electron transfer from ubiquinol to cytochrome c. Contributes to the generation of a proton gradient across the mitochondrial membrane that is then used for ATP synthesis.</text>
</comment>
<name>A0A7G5XUL8_9PLAT</name>
<feature type="transmembrane region" description="Helical" evidence="16">
    <location>
        <begin position="27"/>
        <end position="55"/>
    </location>
</feature>
<dbReference type="EMBL" id="MT063058">
    <property type="protein sequence ID" value="QNA49653.1"/>
    <property type="molecule type" value="Genomic_DNA"/>
</dbReference>
<dbReference type="GO" id="GO:0046872">
    <property type="term" value="F:metal ion binding"/>
    <property type="evidence" value="ECO:0007669"/>
    <property type="project" value="UniProtKB-UniRule"/>
</dbReference>
<evidence type="ECO:0000313" key="19">
    <source>
        <dbReference type="EMBL" id="QNA49653.1"/>
    </source>
</evidence>
<dbReference type="GO" id="GO:0008121">
    <property type="term" value="F:quinol-cytochrome-c reductase activity"/>
    <property type="evidence" value="ECO:0007669"/>
    <property type="project" value="TreeGrafter"/>
</dbReference>
<proteinExistence type="inferred from homology"/>
<feature type="transmembrane region" description="Helical" evidence="16">
    <location>
        <begin position="137"/>
        <end position="164"/>
    </location>
</feature>
<dbReference type="AlphaFoldDB" id="A0A7G5XUL8"/>
<evidence type="ECO:0000256" key="9">
    <source>
        <dbReference type="ARBA" id="ARBA00022792"/>
    </source>
</evidence>
<comment type="subcellular location">
    <subcellularLocation>
        <location evidence="2">Mitochondrion inner membrane</location>
        <topology evidence="2">Multi-pass membrane protein</topology>
    </subcellularLocation>
</comment>
<evidence type="ECO:0000256" key="15">
    <source>
        <dbReference type="ARBA" id="ARBA00023136"/>
    </source>
</evidence>
<dbReference type="InterPro" id="IPR027387">
    <property type="entry name" value="Cytb/b6-like_sf"/>
</dbReference>
<dbReference type="Pfam" id="PF00033">
    <property type="entry name" value="Cytochrome_B"/>
    <property type="match status" value="1"/>
</dbReference>
<feature type="transmembrane region" description="Helical" evidence="16">
    <location>
        <begin position="218"/>
        <end position="244"/>
    </location>
</feature>
<dbReference type="GO" id="GO:0005743">
    <property type="term" value="C:mitochondrial inner membrane"/>
    <property type="evidence" value="ECO:0007669"/>
    <property type="project" value="UniProtKB-SubCell"/>
</dbReference>
<dbReference type="CDD" id="cd00284">
    <property type="entry name" value="Cytochrome_b_N"/>
    <property type="match status" value="1"/>
</dbReference>
<dbReference type="PROSITE" id="PS51003">
    <property type="entry name" value="CYTB_CTER"/>
    <property type="match status" value="1"/>
</dbReference>
<dbReference type="PANTHER" id="PTHR19271">
    <property type="entry name" value="CYTOCHROME B"/>
    <property type="match status" value="1"/>
</dbReference>
<dbReference type="InterPro" id="IPR005798">
    <property type="entry name" value="Cyt_b/b6_C"/>
</dbReference>
<feature type="transmembrane region" description="Helical" evidence="16">
    <location>
        <begin position="289"/>
        <end position="306"/>
    </location>
</feature>
<dbReference type="PROSITE" id="PS51002">
    <property type="entry name" value="CYTB_NTER"/>
    <property type="match status" value="1"/>
</dbReference>
<keyword evidence="7 16" id="KW-0812">Transmembrane</keyword>
<comment type="similarity">
    <text evidence="16">Belongs to the cytochrome b family.</text>
</comment>
<keyword evidence="5 16" id="KW-0349">Heme</keyword>
<feature type="domain" description="Cytochrome b/b6 C-terminal region profile" evidence="18">
    <location>
        <begin position="208"/>
        <end position="360"/>
    </location>
</feature>
<keyword evidence="9" id="KW-0999">Mitochondrion inner membrane</keyword>
<dbReference type="Gene3D" id="1.20.810.10">
    <property type="entry name" value="Cytochrome Bc1 Complex, Chain C"/>
    <property type="match status" value="1"/>
</dbReference>
<geneLocation type="mitochondrion" evidence="19"/>
<dbReference type="InterPro" id="IPR048259">
    <property type="entry name" value="Cytochrome_b_N_euk/bac"/>
</dbReference>
<evidence type="ECO:0000256" key="12">
    <source>
        <dbReference type="ARBA" id="ARBA00023004"/>
    </source>
</evidence>
<dbReference type="RefSeq" id="YP_009922618.1">
    <property type="nucleotide sequence ID" value="NC_050392.1"/>
</dbReference>
<keyword evidence="13" id="KW-0830">Ubiquinone</keyword>
<organism evidence="19">
    <name type="scientific">Syndesmis echinorum</name>
    <dbReference type="NCBI Taxonomy" id="2019369"/>
    <lineage>
        <taxon>Eukaryota</taxon>
        <taxon>Metazoa</taxon>
        <taxon>Spiralia</taxon>
        <taxon>Lophotrochozoa</taxon>
        <taxon>Platyhelminthes</taxon>
        <taxon>Rhabditophora</taxon>
        <taxon>Rhabdocoela</taxon>
        <taxon>Dalyellioida</taxon>
        <taxon>Umagillidae</taxon>
        <taxon>Syndesmis</taxon>
    </lineage>
</organism>
<dbReference type="GeneID" id="58912233"/>
<dbReference type="GO" id="GO:0016491">
    <property type="term" value="F:oxidoreductase activity"/>
    <property type="evidence" value="ECO:0007669"/>
    <property type="project" value="UniProtKB-UniRule"/>
</dbReference>
<accession>A0A7G5XUL8</accession>
<evidence type="ECO:0000256" key="7">
    <source>
        <dbReference type="ARBA" id="ARBA00022692"/>
    </source>
</evidence>
<keyword evidence="11 16" id="KW-1133">Transmembrane helix</keyword>
<dbReference type="Pfam" id="PF00032">
    <property type="entry name" value="Cytochrom_B_C"/>
    <property type="match status" value="1"/>
</dbReference>
<feature type="domain" description="Cytochrome b/b6 N-terminal region profile" evidence="17">
    <location>
        <begin position="1"/>
        <end position="207"/>
    </location>
</feature>
<dbReference type="InterPro" id="IPR016174">
    <property type="entry name" value="Di-haem_cyt_TM"/>
</dbReference>
<evidence type="ECO:0000259" key="17">
    <source>
        <dbReference type="PROSITE" id="PS51002"/>
    </source>
</evidence>
<gene>
    <name evidence="19" type="primary">cytb</name>
</gene>
<evidence type="ECO:0000256" key="10">
    <source>
        <dbReference type="ARBA" id="ARBA00022982"/>
    </source>
</evidence>
<keyword evidence="6 16" id="KW-0679">Respiratory chain</keyword>
<evidence type="ECO:0000256" key="16">
    <source>
        <dbReference type="RuleBase" id="RU362117"/>
    </source>
</evidence>
<evidence type="ECO:0000256" key="2">
    <source>
        <dbReference type="ARBA" id="ARBA00004448"/>
    </source>
</evidence>
<dbReference type="PANTHER" id="PTHR19271:SF16">
    <property type="entry name" value="CYTOCHROME B"/>
    <property type="match status" value="1"/>
</dbReference>
<evidence type="ECO:0000259" key="18">
    <source>
        <dbReference type="PROSITE" id="PS51003"/>
    </source>
</evidence>
<evidence type="ECO:0000256" key="13">
    <source>
        <dbReference type="ARBA" id="ARBA00023075"/>
    </source>
</evidence>
<keyword evidence="14 16" id="KW-0496">Mitochondrion</keyword>
<keyword evidence="10 16" id="KW-0249">Electron transport</keyword>
<dbReference type="InterPro" id="IPR005797">
    <property type="entry name" value="Cyt_b/b6_N"/>
</dbReference>
<evidence type="ECO:0000256" key="8">
    <source>
        <dbReference type="ARBA" id="ARBA00022723"/>
    </source>
</evidence>
<dbReference type="SUPFAM" id="SSF81648">
    <property type="entry name" value="a domain/subunit of cytochrome bc1 complex (Ubiquinol-cytochrome c reductase)"/>
    <property type="match status" value="1"/>
</dbReference>
<dbReference type="GO" id="GO:0006122">
    <property type="term" value="P:mitochondrial electron transport, ubiquinol to cytochrome c"/>
    <property type="evidence" value="ECO:0007669"/>
    <property type="project" value="TreeGrafter"/>
</dbReference>
<evidence type="ECO:0000256" key="6">
    <source>
        <dbReference type="ARBA" id="ARBA00022660"/>
    </source>
</evidence>
<dbReference type="InterPro" id="IPR036150">
    <property type="entry name" value="Cyt_b/b6_C_sf"/>
</dbReference>
<keyword evidence="4 16" id="KW-0813">Transport</keyword>
<feature type="transmembrane region" description="Helical" evidence="16">
    <location>
        <begin position="176"/>
        <end position="198"/>
    </location>
</feature>
<comment type="cofactor">
    <cofactor evidence="16">
        <name>heme b</name>
        <dbReference type="ChEBI" id="CHEBI:60344"/>
    </cofactor>
    <text evidence="16">Binds 2 heme groups non-covalently.</text>
</comment>
<evidence type="ECO:0000256" key="11">
    <source>
        <dbReference type="ARBA" id="ARBA00022989"/>
    </source>
</evidence>
<feature type="transmembrane region" description="Helical" evidence="16">
    <location>
        <begin position="75"/>
        <end position="96"/>
    </location>
</feature>
<dbReference type="SUPFAM" id="SSF81342">
    <property type="entry name" value="Transmembrane di-heme cytochromes"/>
    <property type="match status" value="1"/>
</dbReference>
<feature type="transmembrane region" description="Helical" evidence="16">
    <location>
        <begin position="108"/>
        <end position="131"/>
    </location>
</feature>
<evidence type="ECO:0000256" key="3">
    <source>
        <dbReference type="ARBA" id="ARBA00013531"/>
    </source>
</evidence>
<evidence type="ECO:0000256" key="14">
    <source>
        <dbReference type="ARBA" id="ARBA00023128"/>
    </source>
</evidence>
<keyword evidence="8 16" id="KW-0479">Metal-binding</keyword>
<evidence type="ECO:0000256" key="4">
    <source>
        <dbReference type="ARBA" id="ARBA00022448"/>
    </source>
</evidence>
<keyword evidence="12 16" id="KW-0408">Iron</keyword>
<feature type="transmembrane region" description="Helical" evidence="16">
    <location>
        <begin position="326"/>
        <end position="346"/>
    </location>
</feature>
<keyword evidence="15 16" id="KW-0472">Membrane</keyword>
<sequence>MAVWMNKRYWFSLVEAVYLPTPRNISYFWNFGSLLGITIGLQVCSGILLTLYYISDSSIVFGVVDYMGREPASGLFIRYSHIVGGSLVFIFFYLHIARGLVFGLYYQVGLWLTGSLMFVMAMAAGFLGYVLPWGQMSYWGATVITNFCSVVPFVGQDFVCWIWGGFSVDGPTLIRFFSLHYLVPLLILFLIIVHFVVLHDSGSSNPLGVTSKSEKLYFYPYFVVKDFVGVFLGLFGVWIVFFWIPELFFEAQNANEANVLVTPPHIQPEWYYLAAYAVLRAVPSKGGGVLSLVLFVGVLFLLPFFYNKSGSLKVYSWFNHSFWIFWFLNFVLLTWLGACVVEYPFVDLARVSAMLYFGLV</sequence>
<evidence type="ECO:0000256" key="1">
    <source>
        <dbReference type="ARBA" id="ARBA00002566"/>
    </source>
</evidence>
<protein>
    <recommendedName>
        <fullName evidence="3 16">Cytochrome b</fullName>
    </recommendedName>
</protein>